<organism evidence="2 3">
    <name type="scientific">Streptomyces armeniacus</name>
    <dbReference type="NCBI Taxonomy" id="83291"/>
    <lineage>
        <taxon>Bacteria</taxon>
        <taxon>Bacillati</taxon>
        <taxon>Actinomycetota</taxon>
        <taxon>Actinomycetes</taxon>
        <taxon>Kitasatosporales</taxon>
        <taxon>Streptomycetaceae</taxon>
        <taxon>Streptomyces</taxon>
    </lineage>
</organism>
<dbReference type="Proteomes" id="UP000254425">
    <property type="component" value="Chromosome"/>
</dbReference>
<dbReference type="SUPFAM" id="SSF55785">
    <property type="entry name" value="PYP-like sensor domain (PAS domain)"/>
    <property type="match status" value="1"/>
</dbReference>
<feature type="domain" description="PAS" evidence="1">
    <location>
        <begin position="1"/>
        <end position="69"/>
    </location>
</feature>
<dbReference type="InterPro" id="IPR035965">
    <property type="entry name" value="PAS-like_dom_sf"/>
</dbReference>
<accession>A0A345Y0L0</accession>
<dbReference type="SMART" id="SM00091">
    <property type="entry name" value="PAS"/>
    <property type="match status" value="1"/>
</dbReference>
<evidence type="ECO:0000313" key="3">
    <source>
        <dbReference type="Proteomes" id="UP000254425"/>
    </source>
</evidence>
<proteinExistence type="predicted"/>
<dbReference type="PROSITE" id="PS50112">
    <property type="entry name" value="PAS"/>
    <property type="match status" value="1"/>
</dbReference>
<evidence type="ECO:0000313" key="2">
    <source>
        <dbReference type="EMBL" id="AXK37426.1"/>
    </source>
</evidence>
<dbReference type="AlphaFoldDB" id="A0A345Y0L0"/>
<dbReference type="NCBIfam" id="TIGR00229">
    <property type="entry name" value="sensory_box"/>
    <property type="match status" value="1"/>
</dbReference>
<evidence type="ECO:0000259" key="1">
    <source>
        <dbReference type="PROSITE" id="PS50112"/>
    </source>
</evidence>
<dbReference type="InterPro" id="IPR013656">
    <property type="entry name" value="PAS_4"/>
</dbReference>
<keyword evidence="3" id="KW-1185">Reference proteome</keyword>
<reference evidence="2 3" key="1">
    <citation type="submission" date="2018-07" db="EMBL/GenBank/DDBJ databases">
        <title>Draft genome of the type strain Streptomyces armeniacus ATCC 15676.</title>
        <authorList>
            <person name="Labana P."/>
            <person name="Gosse J.T."/>
            <person name="Boddy C.N."/>
        </authorList>
    </citation>
    <scope>NUCLEOTIDE SEQUENCE [LARGE SCALE GENOMIC DNA]</scope>
    <source>
        <strain evidence="2 3">ATCC 15676</strain>
    </source>
</reference>
<sequence>MRVPVEGHDATHAVVVADTGGTITQWNAGAEAMFGYAAADAVGRSLDLIVPRHLREAHWRGFHRAMADPKVRDLAADLPVRCADGEIRSFAGRLLVLSDGLGTALGALAVYARAGSTGVRPFD</sequence>
<dbReference type="CDD" id="cd00130">
    <property type="entry name" value="PAS"/>
    <property type="match status" value="1"/>
</dbReference>
<dbReference type="EMBL" id="CP031320">
    <property type="protein sequence ID" value="AXK37426.1"/>
    <property type="molecule type" value="Genomic_DNA"/>
</dbReference>
<dbReference type="Gene3D" id="3.30.450.20">
    <property type="entry name" value="PAS domain"/>
    <property type="match status" value="1"/>
</dbReference>
<dbReference type="InterPro" id="IPR000014">
    <property type="entry name" value="PAS"/>
</dbReference>
<gene>
    <name evidence="2" type="ORF">DVA86_17790</name>
</gene>
<name>A0A345Y0L0_9ACTN</name>
<protein>
    <submittedName>
        <fullName evidence="2">PAS domain S-box protein</fullName>
    </submittedName>
</protein>
<dbReference type="KEGG" id="sarm:DVA86_17790"/>
<dbReference type="Pfam" id="PF08448">
    <property type="entry name" value="PAS_4"/>
    <property type="match status" value="1"/>
</dbReference>